<keyword evidence="2" id="KW-1133">Transmembrane helix</keyword>
<evidence type="ECO:0000256" key="2">
    <source>
        <dbReference type="SAM" id="Phobius"/>
    </source>
</evidence>
<name>A0AAD7A2S8_9AGAR</name>
<proteinExistence type="predicted"/>
<reference evidence="3" key="1">
    <citation type="submission" date="2023-03" db="EMBL/GenBank/DDBJ databases">
        <title>Massive genome expansion in bonnet fungi (Mycena s.s.) driven by repeated elements and novel gene families across ecological guilds.</title>
        <authorList>
            <consortium name="Lawrence Berkeley National Laboratory"/>
            <person name="Harder C.B."/>
            <person name="Miyauchi S."/>
            <person name="Viragh M."/>
            <person name="Kuo A."/>
            <person name="Thoen E."/>
            <person name="Andreopoulos B."/>
            <person name="Lu D."/>
            <person name="Skrede I."/>
            <person name="Drula E."/>
            <person name="Henrissat B."/>
            <person name="Morin E."/>
            <person name="Kohler A."/>
            <person name="Barry K."/>
            <person name="LaButti K."/>
            <person name="Morin E."/>
            <person name="Salamov A."/>
            <person name="Lipzen A."/>
            <person name="Mereny Z."/>
            <person name="Hegedus B."/>
            <person name="Baldrian P."/>
            <person name="Stursova M."/>
            <person name="Weitz H."/>
            <person name="Taylor A."/>
            <person name="Grigoriev I.V."/>
            <person name="Nagy L.G."/>
            <person name="Martin F."/>
            <person name="Kauserud H."/>
        </authorList>
    </citation>
    <scope>NUCLEOTIDE SEQUENCE</scope>
    <source>
        <strain evidence="3">CBHHK002</strain>
    </source>
</reference>
<keyword evidence="2" id="KW-0472">Membrane</keyword>
<evidence type="ECO:0000313" key="3">
    <source>
        <dbReference type="EMBL" id="KAJ7348334.1"/>
    </source>
</evidence>
<evidence type="ECO:0000256" key="1">
    <source>
        <dbReference type="SAM" id="MobiDB-lite"/>
    </source>
</evidence>
<sequence length="283" mass="30332">MHHCVRAGGSDSLSADIMLASEIPPRSPVRKTIPLKNLFCGRMKLAGSHQYSVGGLAGVNTNIPASETVGQPLTYSVNFSARSIGDMVIDESSLLSRLSSIESREHAVFSGSSPNPEKETATVTETYAPPSQTATVTKTNLASPPTRIIIGISMAILAVAVLILGLTIFMLRARRRRRNDTTTLSPFVAESEVPGDALRGHRKERLEYLETELLVAQARTQELSAQPPRNSREEVEAEGAATGDGVDVASEAAMLALRRQVAQLEAQIQDARTLDTPPAYTAA</sequence>
<gene>
    <name evidence="3" type="ORF">DFH08DRAFT_936369</name>
</gene>
<feature type="transmembrane region" description="Helical" evidence="2">
    <location>
        <begin position="148"/>
        <end position="171"/>
    </location>
</feature>
<keyword evidence="2" id="KW-0812">Transmembrane</keyword>
<evidence type="ECO:0000313" key="4">
    <source>
        <dbReference type="Proteomes" id="UP001218218"/>
    </source>
</evidence>
<dbReference type="Proteomes" id="UP001218218">
    <property type="component" value="Unassembled WGS sequence"/>
</dbReference>
<comment type="caution">
    <text evidence="3">The sequence shown here is derived from an EMBL/GenBank/DDBJ whole genome shotgun (WGS) entry which is preliminary data.</text>
</comment>
<feature type="compositionally biased region" description="Polar residues" evidence="1">
    <location>
        <begin position="220"/>
        <end position="229"/>
    </location>
</feature>
<organism evidence="3 4">
    <name type="scientific">Mycena albidolilacea</name>
    <dbReference type="NCBI Taxonomy" id="1033008"/>
    <lineage>
        <taxon>Eukaryota</taxon>
        <taxon>Fungi</taxon>
        <taxon>Dikarya</taxon>
        <taxon>Basidiomycota</taxon>
        <taxon>Agaricomycotina</taxon>
        <taxon>Agaricomycetes</taxon>
        <taxon>Agaricomycetidae</taxon>
        <taxon>Agaricales</taxon>
        <taxon>Marasmiineae</taxon>
        <taxon>Mycenaceae</taxon>
        <taxon>Mycena</taxon>
    </lineage>
</organism>
<accession>A0AAD7A2S8</accession>
<protein>
    <submittedName>
        <fullName evidence="3">Uncharacterized protein</fullName>
    </submittedName>
</protein>
<feature type="region of interest" description="Disordered" evidence="1">
    <location>
        <begin position="220"/>
        <end position="245"/>
    </location>
</feature>
<dbReference type="AlphaFoldDB" id="A0AAD7A2S8"/>
<keyword evidence="4" id="KW-1185">Reference proteome</keyword>
<dbReference type="EMBL" id="JARIHO010000017">
    <property type="protein sequence ID" value="KAJ7348334.1"/>
    <property type="molecule type" value="Genomic_DNA"/>
</dbReference>